<sequence length="350" mass="40138">MTVSMKNTKKELLDAYEATNKLLLETKKSKSTGTPLPKDIVVKVEQNTSTVQKTSSIEGILENFLTLKSEFSLSSNLLQEKLSQEAIALQEVDEEVESCRENLKTLYDIAFDDESLENLMEAYIEREEKQEALFVSKKEEGEEAFKLAQESWCKERQFFIEKREEATDERLKKEEREVKEYTYTQKQREAKDKDSFLEQGKVYANEFKSVEENQVELWKEKEEVLAKKELEAKTLKEKAEALEENLNKEIKKASEEGTGIAKRQSKNEAMLLEKDYEGEERVLKLKIASVQSLISKQEIQITQLSDKLSTAIKQAQDLALKALEGNANSNSFEAMKEIALEQAKNSSKGK</sequence>
<name>A0A1W1D0D3_9ZZZZ</name>
<accession>A0A1W1D0D3</accession>
<keyword evidence="1" id="KW-0175">Coiled coil</keyword>
<proteinExistence type="predicted"/>
<gene>
    <name evidence="2" type="ORF">MNB_SV-13-1427</name>
</gene>
<evidence type="ECO:0000313" key="2">
    <source>
        <dbReference type="EMBL" id="SFV71463.1"/>
    </source>
</evidence>
<organism evidence="2">
    <name type="scientific">hydrothermal vent metagenome</name>
    <dbReference type="NCBI Taxonomy" id="652676"/>
    <lineage>
        <taxon>unclassified sequences</taxon>
        <taxon>metagenomes</taxon>
        <taxon>ecological metagenomes</taxon>
    </lineage>
</organism>
<reference evidence="2" key="1">
    <citation type="submission" date="2016-10" db="EMBL/GenBank/DDBJ databases">
        <authorList>
            <person name="de Groot N.N."/>
        </authorList>
    </citation>
    <scope>NUCLEOTIDE SEQUENCE</scope>
</reference>
<dbReference type="EMBL" id="FPHM01000251">
    <property type="protein sequence ID" value="SFV71463.1"/>
    <property type="molecule type" value="Genomic_DNA"/>
</dbReference>
<protein>
    <submittedName>
        <fullName evidence="2">Myosin heavy chain</fullName>
    </submittedName>
</protein>
<evidence type="ECO:0000256" key="1">
    <source>
        <dbReference type="SAM" id="Coils"/>
    </source>
</evidence>
<dbReference type="AlphaFoldDB" id="A0A1W1D0D3"/>
<feature type="coiled-coil region" evidence="1">
    <location>
        <begin position="218"/>
        <end position="256"/>
    </location>
</feature>